<dbReference type="Proteomes" id="UP000311382">
    <property type="component" value="Unassembled WGS sequence"/>
</dbReference>
<reference evidence="2 3" key="1">
    <citation type="submission" date="2019-03" db="EMBL/GenBank/DDBJ databases">
        <title>Rhodosporidium diobovatum UCD-FST 08-225 genome sequencing, assembly, and annotation.</title>
        <authorList>
            <person name="Fakankun I.U."/>
            <person name="Fristensky B."/>
            <person name="Levin D.B."/>
        </authorList>
    </citation>
    <scope>NUCLEOTIDE SEQUENCE [LARGE SCALE GENOMIC DNA]</scope>
    <source>
        <strain evidence="2 3">UCD-FST 08-225</strain>
    </source>
</reference>
<sequence>MPANRSLPTSALYICRRRFATLPRCSTLSRSSRRRRRGVVARARSSTTGTRVAARRLGRPPSCASPRRASSTDEAARRARSEDLSSLPAPALSPVSRPYAFAPSPALQVLLPSPSTCVSLSQRRARPRRLSQDRLCTDAEARKQGRAGRDL</sequence>
<feature type="region of interest" description="Disordered" evidence="1">
    <location>
        <begin position="30"/>
        <end position="98"/>
    </location>
</feature>
<evidence type="ECO:0000313" key="3">
    <source>
        <dbReference type="Proteomes" id="UP000311382"/>
    </source>
</evidence>
<gene>
    <name evidence="2" type="ORF">DMC30DRAFT_404938</name>
</gene>
<organism evidence="2 3">
    <name type="scientific">Rhodotorula diobovata</name>
    <dbReference type="NCBI Taxonomy" id="5288"/>
    <lineage>
        <taxon>Eukaryota</taxon>
        <taxon>Fungi</taxon>
        <taxon>Dikarya</taxon>
        <taxon>Basidiomycota</taxon>
        <taxon>Pucciniomycotina</taxon>
        <taxon>Microbotryomycetes</taxon>
        <taxon>Sporidiobolales</taxon>
        <taxon>Sporidiobolaceae</taxon>
        <taxon>Rhodotorula</taxon>
    </lineage>
</organism>
<feature type="compositionally biased region" description="Basic and acidic residues" evidence="1">
    <location>
        <begin position="70"/>
        <end position="83"/>
    </location>
</feature>
<accession>A0A5C5FNJ8</accession>
<feature type="compositionally biased region" description="Low complexity" evidence="1">
    <location>
        <begin position="59"/>
        <end position="69"/>
    </location>
</feature>
<dbReference type="AlphaFoldDB" id="A0A5C5FNJ8"/>
<feature type="compositionally biased region" description="Low complexity" evidence="1">
    <location>
        <begin position="84"/>
        <end position="94"/>
    </location>
</feature>
<feature type="compositionally biased region" description="Basic and acidic residues" evidence="1">
    <location>
        <begin position="130"/>
        <end position="151"/>
    </location>
</feature>
<dbReference type="EMBL" id="SOZI01000175">
    <property type="protein sequence ID" value="TNY17796.1"/>
    <property type="molecule type" value="Genomic_DNA"/>
</dbReference>
<name>A0A5C5FNJ8_9BASI</name>
<protein>
    <submittedName>
        <fullName evidence="2">Uncharacterized protein</fullName>
    </submittedName>
</protein>
<proteinExistence type="predicted"/>
<evidence type="ECO:0000256" key="1">
    <source>
        <dbReference type="SAM" id="MobiDB-lite"/>
    </source>
</evidence>
<evidence type="ECO:0000313" key="2">
    <source>
        <dbReference type="EMBL" id="TNY17796.1"/>
    </source>
</evidence>
<feature type="region of interest" description="Disordered" evidence="1">
    <location>
        <begin position="118"/>
        <end position="151"/>
    </location>
</feature>
<keyword evidence="3" id="KW-1185">Reference proteome</keyword>
<comment type="caution">
    <text evidence="2">The sequence shown here is derived from an EMBL/GenBank/DDBJ whole genome shotgun (WGS) entry which is preliminary data.</text>
</comment>